<keyword evidence="4 6" id="KW-1133">Transmembrane helix</keyword>
<evidence type="ECO:0000313" key="8">
    <source>
        <dbReference type="EMBL" id="GAA0632999.1"/>
    </source>
</evidence>
<feature type="transmembrane region" description="Helical" evidence="6">
    <location>
        <begin position="68"/>
        <end position="85"/>
    </location>
</feature>
<gene>
    <name evidence="8" type="ORF">GCM10009547_41110</name>
</gene>
<reference evidence="8 9" key="1">
    <citation type="journal article" date="2019" name="Int. J. Syst. Evol. Microbiol.">
        <title>The Global Catalogue of Microorganisms (GCM) 10K type strain sequencing project: providing services to taxonomists for standard genome sequencing and annotation.</title>
        <authorList>
            <consortium name="The Broad Institute Genomics Platform"/>
            <consortium name="The Broad Institute Genome Sequencing Center for Infectious Disease"/>
            <person name="Wu L."/>
            <person name="Ma J."/>
        </authorList>
    </citation>
    <scope>NUCLEOTIDE SEQUENCE [LARGE SCALE GENOMIC DNA]</scope>
    <source>
        <strain evidence="8 9">JCM 10671</strain>
    </source>
</reference>
<dbReference type="EMBL" id="BAAAHE010000044">
    <property type="protein sequence ID" value="GAA0632999.1"/>
    <property type="molecule type" value="Genomic_DNA"/>
</dbReference>
<evidence type="ECO:0000256" key="1">
    <source>
        <dbReference type="ARBA" id="ARBA00004651"/>
    </source>
</evidence>
<evidence type="ECO:0000256" key="2">
    <source>
        <dbReference type="ARBA" id="ARBA00022475"/>
    </source>
</evidence>
<dbReference type="Pfam" id="PF12823">
    <property type="entry name" value="DUF3817"/>
    <property type="match status" value="1"/>
</dbReference>
<accession>A0ABN1H8U3</accession>
<dbReference type="NCBIfam" id="TIGR03954">
    <property type="entry name" value="integ_memb_HG"/>
    <property type="match status" value="1"/>
</dbReference>
<evidence type="ECO:0000256" key="4">
    <source>
        <dbReference type="ARBA" id="ARBA00022989"/>
    </source>
</evidence>
<proteinExistence type="predicted"/>
<dbReference type="InterPro" id="IPR023845">
    <property type="entry name" value="DUF3817_TM"/>
</dbReference>
<comment type="caution">
    <text evidence="8">The sequence shown here is derived from an EMBL/GenBank/DDBJ whole genome shotgun (WGS) entry which is preliminary data.</text>
</comment>
<protein>
    <recommendedName>
        <fullName evidence="7">DUF3817 domain-containing protein</fullName>
    </recommendedName>
</protein>
<comment type="subcellular location">
    <subcellularLocation>
        <location evidence="1">Cell membrane</location>
        <topology evidence="1">Multi-pass membrane protein</topology>
    </subcellularLocation>
</comment>
<dbReference type="Proteomes" id="UP001500957">
    <property type="component" value="Unassembled WGS sequence"/>
</dbReference>
<dbReference type="PANTHER" id="PTHR40077">
    <property type="entry name" value="MEMBRANE PROTEIN-RELATED"/>
    <property type="match status" value="1"/>
</dbReference>
<sequence length="107" mass="12024">MLATRIGRLRVVSLVEGVSYLLLLLISQWVLDWHPGVAVLGPIHGILFVAYVLGVLDLQRRMRWDNVTLVKLLGASVIPFATFFVERWLRTQHEPAEPGHADSRQAG</sequence>
<evidence type="ECO:0000313" key="9">
    <source>
        <dbReference type="Proteomes" id="UP001500957"/>
    </source>
</evidence>
<keyword evidence="5 6" id="KW-0472">Membrane</keyword>
<dbReference type="RefSeq" id="WP_344608271.1">
    <property type="nucleotide sequence ID" value="NZ_BAAAHE010000044.1"/>
</dbReference>
<organism evidence="8 9">
    <name type="scientific">Sporichthya brevicatena</name>
    <dbReference type="NCBI Taxonomy" id="171442"/>
    <lineage>
        <taxon>Bacteria</taxon>
        <taxon>Bacillati</taxon>
        <taxon>Actinomycetota</taxon>
        <taxon>Actinomycetes</taxon>
        <taxon>Sporichthyales</taxon>
        <taxon>Sporichthyaceae</taxon>
        <taxon>Sporichthya</taxon>
    </lineage>
</organism>
<feature type="transmembrane region" description="Helical" evidence="6">
    <location>
        <begin position="12"/>
        <end position="31"/>
    </location>
</feature>
<name>A0ABN1H8U3_9ACTN</name>
<evidence type="ECO:0000256" key="5">
    <source>
        <dbReference type="ARBA" id="ARBA00023136"/>
    </source>
</evidence>
<dbReference type="PANTHER" id="PTHR40077:SF2">
    <property type="entry name" value="MEMBRANE PROTEIN"/>
    <property type="match status" value="1"/>
</dbReference>
<feature type="domain" description="DUF3817" evidence="7">
    <location>
        <begin position="7"/>
        <end position="90"/>
    </location>
</feature>
<evidence type="ECO:0000259" key="7">
    <source>
        <dbReference type="Pfam" id="PF12823"/>
    </source>
</evidence>
<evidence type="ECO:0000256" key="6">
    <source>
        <dbReference type="SAM" id="Phobius"/>
    </source>
</evidence>
<keyword evidence="3 6" id="KW-0812">Transmembrane</keyword>
<evidence type="ECO:0000256" key="3">
    <source>
        <dbReference type="ARBA" id="ARBA00022692"/>
    </source>
</evidence>
<keyword evidence="9" id="KW-1185">Reference proteome</keyword>
<feature type="transmembrane region" description="Helical" evidence="6">
    <location>
        <begin position="37"/>
        <end position="56"/>
    </location>
</feature>
<keyword evidence="2" id="KW-1003">Cell membrane</keyword>